<evidence type="ECO:0000313" key="2">
    <source>
        <dbReference type="EMBL" id="EKS38909.1"/>
    </source>
</evidence>
<dbReference type="InterPro" id="IPR058110">
    <property type="entry name" value="GCG_CRPN_dom"/>
</dbReference>
<dbReference type="HOGENOM" id="CLU_181309_0_0_5"/>
<feature type="chain" id="PRO_5003922153" evidence="1">
    <location>
        <begin position="23"/>
        <end position="87"/>
    </location>
</feature>
<dbReference type="RefSeq" id="WP_002712244.1">
    <property type="nucleotide sequence ID" value="NZ_KB375281.1"/>
</dbReference>
<protein>
    <submittedName>
        <fullName evidence="2">Uncharacterized protein</fullName>
    </submittedName>
</protein>
<proteinExistence type="predicted"/>
<dbReference type="AlphaFoldDB" id="K8PDT7"/>
<comment type="caution">
    <text evidence="2">The sequence shown here is derived from an EMBL/GenBank/DDBJ whole genome shotgun (WGS) entry which is preliminary data.</text>
</comment>
<reference evidence="2 3" key="1">
    <citation type="submission" date="2012-04" db="EMBL/GenBank/DDBJ databases">
        <title>The Genome Sequence of Afipia clevelandensis ATCC 49720.</title>
        <authorList>
            <consortium name="The Broad Institute Genome Sequencing Platform"/>
            <person name="Earl A."/>
            <person name="Ward D."/>
            <person name="Feldgarden M."/>
            <person name="Gevers D."/>
            <person name="Huys G."/>
            <person name="Walker B."/>
            <person name="Young S.K."/>
            <person name="Zeng Q."/>
            <person name="Gargeya S."/>
            <person name="Fitzgerald M."/>
            <person name="Haas B."/>
            <person name="Abouelleil A."/>
            <person name="Alvarado L."/>
            <person name="Arachchi H.M."/>
            <person name="Berlin A."/>
            <person name="Chapman S.B."/>
            <person name="Goldberg J."/>
            <person name="Griggs A."/>
            <person name="Gujja S."/>
            <person name="Hansen M."/>
            <person name="Howarth C."/>
            <person name="Imamovic A."/>
            <person name="Larimer J."/>
            <person name="McCowen C."/>
            <person name="Montmayeur A."/>
            <person name="Murphy C."/>
            <person name="Neiman D."/>
            <person name="Pearson M."/>
            <person name="Priest M."/>
            <person name="Roberts A."/>
            <person name="Saif S."/>
            <person name="Shea T."/>
            <person name="Sisk P."/>
            <person name="Sykes S."/>
            <person name="Wortman J."/>
            <person name="Nusbaum C."/>
            <person name="Birren B."/>
        </authorList>
    </citation>
    <scope>NUCLEOTIDE SEQUENCE [LARGE SCALE GENOMIC DNA]</scope>
    <source>
        <strain evidence="2 3">ATCC 49720</strain>
    </source>
</reference>
<gene>
    <name evidence="2" type="ORF">HMPREF9696_01378</name>
</gene>
<evidence type="ECO:0000313" key="3">
    <source>
        <dbReference type="Proteomes" id="UP000001095"/>
    </source>
</evidence>
<feature type="signal peptide" evidence="1">
    <location>
        <begin position="1"/>
        <end position="22"/>
    </location>
</feature>
<dbReference type="Proteomes" id="UP000001095">
    <property type="component" value="Unassembled WGS sequence"/>
</dbReference>
<accession>K8PDT7</accession>
<dbReference type="NCBIfam" id="NF047412">
    <property type="entry name" value="sig_GCG_CRPN_rpt"/>
    <property type="match status" value="1"/>
</dbReference>
<keyword evidence="1" id="KW-0732">Signal</keyword>
<keyword evidence="3" id="KW-1185">Reference proteome</keyword>
<dbReference type="PATRIC" id="fig|883079.3.peg.1396"/>
<sequence>MKAALAAIALVAPVLCAGALQAAPLAPSPLPINSDIVAIKDGCGIGFHRLSSGICRPEPKGPRLMRLFARKCPLGYRRNLAGKCRRD</sequence>
<name>K8PDT7_9BRAD</name>
<dbReference type="EMBL" id="AGWY01000006">
    <property type="protein sequence ID" value="EKS38909.1"/>
    <property type="molecule type" value="Genomic_DNA"/>
</dbReference>
<dbReference type="OrthoDB" id="8129789at2"/>
<evidence type="ECO:0000256" key="1">
    <source>
        <dbReference type="SAM" id="SignalP"/>
    </source>
</evidence>
<organism evidence="2 3">
    <name type="scientific">Afipia clevelandensis ATCC 49720</name>
    <dbReference type="NCBI Taxonomy" id="883079"/>
    <lineage>
        <taxon>Bacteria</taxon>
        <taxon>Pseudomonadati</taxon>
        <taxon>Pseudomonadota</taxon>
        <taxon>Alphaproteobacteria</taxon>
        <taxon>Hyphomicrobiales</taxon>
        <taxon>Nitrobacteraceae</taxon>
        <taxon>Afipia</taxon>
    </lineage>
</organism>